<reference evidence="6 7" key="1">
    <citation type="submission" date="2019-09" db="EMBL/GenBank/DDBJ databases">
        <title>Draft genome sequencing and comparative genomics of hatchery-associated Vibrios.</title>
        <authorList>
            <person name="Kehlet-Delgado H."/>
            <person name="Mueller R.S."/>
        </authorList>
    </citation>
    <scope>NUCLEOTIDE SEQUENCE [LARGE SCALE GENOMIC DNA]</scope>
    <source>
        <strain evidence="6 7">99-70-13A3</strain>
    </source>
</reference>
<organism evidence="6 7">
    <name type="scientific">Vibrio splendidus</name>
    <dbReference type="NCBI Taxonomy" id="29497"/>
    <lineage>
        <taxon>Bacteria</taxon>
        <taxon>Pseudomonadati</taxon>
        <taxon>Pseudomonadota</taxon>
        <taxon>Gammaproteobacteria</taxon>
        <taxon>Vibrionales</taxon>
        <taxon>Vibrionaceae</taxon>
        <taxon>Vibrio</taxon>
    </lineage>
</organism>
<dbReference type="Pfam" id="PF01420">
    <property type="entry name" value="Methylase_S"/>
    <property type="match status" value="2"/>
</dbReference>
<keyword evidence="2" id="KW-0680">Restriction system</keyword>
<dbReference type="GO" id="GO:0009307">
    <property type="term" value="P:DNA restriction-modification system"/>
    <property type="evidence" value="ECO:0007669"/>
    <property type="project" value="UniProtKB-KW"/>
</dbReference>
<evidence type="ECO:0000313" key="7">
    <source>
        <dbReference type="Proteomes" id="UP000519158"/>
    </source>
</evidence>
<keyword evidence="3" id="KW-0238">DNA-binding</keyword>
<dbReference type="GO" id="GO:0003677">
    <property type="term" value="F:DNA binding"/>
    <property type="evidence" value="ECO:0007669"/>
    <property type="project" value="UniProtKB-KW"/>
</dbReference>
<dbReference type="SUPFAM" id="SSF116734">
    <property type="entry name" value="DNA methylase specificity domain"/>
    <property type="match status" value="2"/>
</dbReference>
<evidence type="ECO:0000256" key="2">
    <source>
        <dbReference type="ARBA" id="ARBA00022747"/>
    </source>
</evidence>
<protein>
    <submittedName>
        <fullName evidence="6">Restriction endonuclease</fullName>
    </submittedName>
</protein>
<feature type="domain" description="Type I restriction modification DNA specificity" evidence="5">
    <location>
        <begin position="189"/>
        <end position="356"/>
    </location>
</feature>
<feature type="domain" description="Type I restriction modification DNA specificity" evidence="5">
    <location>
        <begin position="3"/>
        <end position="158"/>
    </location>
</feature>
<name>A0A7Y4D7T2_VIBSP</name>
<feature type="coiled-coil region" evidence="4">
    <location>
        <begin position="149"/>
        <end position="176"/>
    </location>
</feature>
<dbReference type="InterPro" id="IPR000055">
    <property type="entry name" value="Restrct_endonuc_typeI_TRD"/>
</dbReference>
<dbReference type="InterPro" id="IPR052021">
    <property type="entry name" value="Type-I_RS_S_subunit"/>
</dbReference>
<dbReference type="GO" id="GO:0004519">
    <property type="term" value="F:endonuclease activity"/>
    <property type="evidence" value="ECO:0007669"/>
    <property type="project" value="UniProtKB-KW"/>
</dbReference>
<dbReference type="AlphaFoldDB" id="A0A7Y4D7T2"/>
<comment type="caution">
    <text evidence="6">The sequence shown here is derived from an EMBL/GenBank/DDBJ whole genome shotgun (WGS) entry which is preliminary data.</text>
</comment>
<dbReference type="Proteomes" id="UP000519158">
    <property type="component" value="Unassembled WGS sequence"/>
</dbReference>
<sequence length="387" mass="44000">MSWPLVQLIDICDTTQGVQITKDNTSAKPYDGGYRYLYIADFLRDNKLSYIDDKFDHKKVTINDLVMANTGSPGKVFKGKDGILSNNLFKISFNQEIVDRDYLYFVLSSEEFQYILQSQMKGGIQKHLGHKTISQQVIPLPPLETQKQIAAVLEKADQLRKDCQQMEQELNSLVQSVFIDMFGDPVTNPKGWDVGIIGEMLSSANYGTSEKSSTEKKKFPVLRMNNITYEGNWDFSALKYMDMSKEDENKYLVKSGDILFNRTNSKELVGKTAVYREATSMAYAGYLVRARCNELAHPDYISSFMNSKYGKKTLQSMCKSIVGMANINAKEFQKIKIAKPPVELQEKFAIRIAAIRTKVADVKQQEAEYNLLFNALMQKAFKGELNL</sequence>
<evidence type="ECO:0000256" key="4">
    <source>
        <dbReference type="SAM" id="Coils"/>
    </source>
</evidence>
<dbReference type="Gene3D" id="3.90.220.20">
    <property type="entry name" value="DNA methylase specificity domains"/>
    <property type="match status" value="2"/>
</dbReference>
<dbReference type="PANTHER" id="PTHR30408">
    <property type="entry name" value="TYPE-1 RESTRICTION ENZYME ECOKI SPECIFICITY PROTEIN"/>
    <property type="match status" value="1"/>
</dbReference>
<dbReference type="CDD" id="cd17263">
    <property type="entry name" value="RMtype1_S_AbaB8300I-TRD1-CR1_like"/>
    <property type="match status" value="1"/>
</dbReference>
<keyword evidence="6" id="KW-0378">Hydrolase</keyword>
<evidence type="ECO:0000313" key="6">
    <source>
        <dbReference type="EMBL" id="NOJ13648.1"/>
    </source>
</evidence>
<comment type="similarity">
    <text evidence="1">Belongs to the type-I restriction system S methylase family.</text>
</comment>
<keyword evidence="6" id="KW-0540">Nuclease</keyword>
<accession>A0A7Y4D7T2</accession>
<evidence type="ECO:0000256" key="1">
    <source>
        <dbReference type="ARBA" id="ARBA00010923"/>
    </source>
</evidence>
<dbReference type="InterPro" id="IPR044946">
    <property type="entry name" value="Restrct_endonuc_typeI_TRD_sf"/>
</dbReference>
<dbReference type="CDD" id="cd17524">
    <property type="entry name" value="RMtype1_S_EcoUTORF5051P-TRD2-CR2_like"/>
    <property type="match status" value="1"/>
</dbReference>
<proteinExistence type="inferred from homology"/>
<gene>
    <name evidence="6" type="ORF">F0234_12855</name>
</gene>
<keyword evidence="6" id="KW-0255">Endonuclease</keyword>
<keyword evidence="4" id="KW-0175">Coiled coil</keyword>
<dbReference type="PANTHER" id="PTHR30408:SF12">
    <property type="entry name" value="TYPE I RESTRICTION ENZYME MJAVIII SPECIFICITY SUBUNIT"/>
    <property type="match status" value="1"/>
</dbReference>
<dbReference type="RefSeq" id="WP_171329223.1">
    <property type="nucleotide sequence ID" value="NZ_CAWPOP010000062.1"/>
</dbReference>
<evidence type="ECO:0000256" key="3">
    <source>
        <dbReference type="ARBA" id="ARBA00023125"/>
    </source>
</evidence>
<dbReference type="EMBL" id="VTXL01000010">
    <property type="protein sequence ID" value="NOJ13648.1"/>
    <property type="molecule type" value="Genomic_DNA"/>
</dbReference>
<evidence type="ECO:0000259" key="5">
    <source>
        <dbReference type="Pfam" id="PF01420"/>
    </source>
</evidence>